<dbReference type="EC" id="2.7.1.68" evidence="2"/>
<dbReference type="Proteomes" id="UP001271007">
    <property type="component" value="Unassembled WGS sequence"/>
</dbReference>
<dbReference type="GO" id="GO:0046854">
    <property type="term" value="P:phosphatidylinositol phosphate biosynthetic process"/>
    <property type="evidence" value="ECO:0007669"/>
    <property type="project" value="TreeGrafter"/>
</dbReference>
<evidence type="ECO:0000256" key="3">
    <source>
        <dbReference type="ARBA" id="ARBA00022553"/>
    </source>
</evidence>
<dbReference type="EMBL" id="JAWDJX010000007">
    <property type="protein sequence ID" value="KAK3055947.1"/>
    <property type="molecule type" value="Genomic_DNA"/>
</dbReference>
<accession>A0AAJ0LUJ4</accession>
<name>A0AAJ0LUJ4_9PEZI</name>
<dbReference type="InterPro" id="IPR027484">
    <property type="entry name" value="PInositol-4-P-5-kinase_N"/>
</dbReference>
<evidence type="ECO:0000256" key="11">
    <source>
        <dbReference type="PROSITE-ProRule" id="PRU00781"/>
    </source>
</evidence>
<reference evidence="14" key="1">
    <citation type="submission" date="2023-04" db="EMBL/GenBank/DDBJ databases">
        <title>Black Yeasts Isolated from many extreme environments.</title>
        <authorList>
            <person name="Coleine C."/>
            <person name="Stajich J.E."/>
            <person name="Selbmann L."/>
        </authorList>
    </citation>
    <scope>NUCLEOTIDE SEQUENCE</scope>
    <source>
        <strain evidence="14">CCFEE 5312</strain>
    </source>
</reference>
<evidence type="ECO:0000256" key="10">
    <source>
        <dbReference type="ARBA" id="ARBA00082306"/>
    </source>
</evidence>
<gene>
    <name evidence="14" type="primary">MSS4</name>
    <name evidence="14" type="ORF">LTR09_003181</name>
</gene>
<evidence type="ECO:0000256" key="5">
    <source>
        <dbReference type="ARBA" id="ARBA00022741"/>
    </source>
</evidence>
<dbReference type="AlphaFoldDB" id="A0AAJ0LUJ4"/>
<evidence type="ECO:0000313" key="15">
    <source>
        <dbReference type="Proteomes" id="UP001271007"/>
    </source>
</evidence>
<dbReference type="InterPro" id="IPR027483">
    <property type="entry name" value="PInositol-4-P-4/5-kinase_C_sf"/>
</dbReference>
<dbReference type="Gene3D" id="3.30.800.10">
    <property type="entry name" value="Phosphatidylinositol Phosphate Kinase II Beta"/>
    <property type="match status" value="1"/>
</dbReference>
<keyword evidence="4 11" id="KW-0808">Transferase</keyword>
<evidence type="ECO:0000256" key="9">
    <source>
        <dbReference type="ARBA" id="ARBA00080374"/>
    </source>
</evidence>
<dbReference type="PANTHER" id="PTHR23086">
    <property type="entry name" value="PHOSPHATIDYLINOSITOL-4-PHOSPHATE 5-KINASE"/>
    <property type="match status" value="1"/>
</dbReference>
<sequence length="531" mass="61098">MTMVTTIHHQADGTTSLNGKPVGLYKPPTAPLPVANGTLRVPSGRRSSLQIARRTVSLEDVPEDENARLWSEVVKQRRVSRRTGRTDTEDDDNYIVGNRVDESHQNYAMAYNMLTGIRFSVSRTQAKLDRELTTADFEHKHKFSIDVTGTELTPAAKYDFKFKDYAPWVFRYIRNMFKIDAGDYLMSLTSKYILTEMGSPGKSKSFFYFSRDYKYIIKTIHPAEHKFLCKHLKDYYQHVQDNPNTLISQYYGLHRVKLPYGRKVHFVVMNNLMPPHKDMHGVYDLKGSTIGREYPEDQLKEKLASGHLHPTLKDLNWLRRDLHIELGPTNKDAFLHQLEKDVAFLQRLKVMDYSLLVAMHSYKRGNVDGLRDKSLQVFQPKADKNEEAGAQPGTLARTPSKLEHARRVRELRESMKKERPVPMEAATDIMPEEADRTGFFYKDDGGIRATNSDDTPSSTVYYLGIIDCLTRYNWKKKIEHLWKGSKGNEPQISPLPPQRYGDRFKKFISRITKGSDVAARGRRSAEEAGEK</sequence>
<keyword evidence="15" id="KW-1185">Reference proteome</keyword>
<proteinExistence type="predicted"/>
<feature type="domain" description="PIPK" evidence="13">
    <location>
        <begin position="102"/>
        <end position="512"/>
    </location>
</feature>
<keyword evidence="7 11" id="KW-0067">ATP-binding</keyword>
<evidence type="ECO:0000256" key="4">
    <source>
        <dbReference type="ARBA" id="ARBA00022679"/>
    </source>
</evidence>
<dbReference type="InterPro" id="IPR023610">
    <property type="entry name" value="PInositol-4/5-P-5/4-kinase"/>
</dbReference>
<dbReference type="CDD" id="cd17303">
    <property type="entry name" value="PIPKc_PIP5K_yeast_like"/>
    <property type="match status" value="1"/>
</dbReference>
<evidence type="ECO:0000256" key="7">
    <source>
        <dbReference type="ARBA" id="ARBA00022840"/>
    </source>
</evidence>
<dbReference type="Gene3D" id="3.30.810.10">
    <property type="entry name" value="2-Layer Sandwich"/>
    <property type="match status" value="1"/>
</dbReference>
<dbReference type="GO" id="GO:0005524">
    <property type="term" value="F:ATP binding"/>
    <property type="evidence" value="ECO:0007669"/>
    <property type="project" value="UniProtKB-UniRule"/>
</dbReference>
<evidence type="ECO:0000256" key="8">
    <source>
        <dbReference type="ARBA" id="ARBA00078403"/>
    </source>
</evidence>
<dbReference type="SMART" id="SM00330">
    <property type="entry name" value="PIPKc"/>
    <property type="match status" value="1"/>
</dbReference>
<dbReference type="GO" id="GO:0016308">
    <property type="term" value="F:1-phosphatidylinositol-4-phosphate 5-kinase activity"/>
    <property type="evidence" value="ECO:0007669"/>
    <property type="project" value="UniProtKB-EC"/>
</dbReference>
<feature type="region of interest" description="Disordered" evidence="12">
    <location>
        <begin position="1"/>
        <end position="21"/>
    </location>
</feature>
<keyword evidence="5 11" id="KW-0547">Nucleotide-binding</keyword>
<keyword evidence="3" id="KW-0597">Phosphoprotein</keyword>
<feature type="region of interest" description="Disordered" evidence="12">
    <location>
        <begin position="383"/>
        <end position="406"/>
    </location>
</feature>
<keyword evidence="6 11" id="KW-0418">Kinase</keyword>
<dbReference type="SUPFAM" id="SSF56104">
    <property type="entry name" value="SAICAR synthase-like"/>
    <property type="match status" value="1"/>
</dbReference>
<dbReference type="PROSITE" id="PS51455">
    <property type="entry name" value="PIPK"/>
    <property type="match status" value="1"/>
</dbReference>
<comment type="catalytic activity">
    <reaction evidence="1">
        <text>a 1,2-diacyl-sn-glycero-3-phospho-(1D-myo-inositol 4-phosphate) + ATP = a 1,2-diacyl-sn-glycero-3-phospho-(1D-myo-inositol-4,5-bisphosphate) + ADP + H(+)</text>
        <dbReference type="Rhea" id="RHEA:14425"/>
        <dbReference type="ChEBI" id="CHEBI:15378"/>
        <dbReference type="ChEBI" id="CHEBI:30616"/>
        <dbReference type="ChEBI" id="CHEBI:58178"/>
        <dbReference type="ChEBI" id="CHEBI:58456"/>
        <dbReference type="ChEBI" id="CHEBI:456216"/>
        <dbReference type="EC" id="2.7.1.68"/>
    </reaction>
</comment>
<dbReference type="FunFam" id="3.30.800.10:FF:000009">
    <property type="entry name" value="Phosphatidylinositol 4-phosphate 5-kinase its3"/>
    <property type="match status" value="1"/>
</dbReference>
<protein>
    <recommendedName>
        <fullName evidence="2">1-phosphatidylinositol-4-phosphate 5-kinase</fullName>
        <ecNumber evidence="2">2.7.1.68</ecNumber>
    </recommendedName>
    <alternativeName>
        <fullName evidence="10">1-phosphatidylinositol 4-phosphate kinase</fullName>
    </alternativeName>
    <alternativeName>
        <fullName evidence="8">Diphosphoinositide kinase</fullName>
    </alternativeName>
    <alternativeName>
        <fullName evidence="9">PIP5K</fullName>
    </alternativeName>
</protein>
<evidence type="ECO:0000259" key="13">
    <source>
        <dbReference type="PROSITE" id="PS51455"/>
    </source>
</evidence>
<evidence type="ECO:0000313" key="14">
    <source>
        <dbReference type="EMBL" id="KAK3055947.1"/>
    </source>
</evidence>
<evidence type="ECO:0000256" key="2">
    <source>
        <dbReference type="ARBA" id="ARBA00012172"/>
    </source>
</evidence>
<evidence type="ECO:0000256" key="12">
    <source>
        <dbReference type="SAM" id="MobiDB-lite"/>
    </source>
</evidence>
<dbReference type="GO" id="GO:0005886">
    <property type="term" value="C:plasma membrane"/>
    <property type="evidence" value="ECO:0007669"/>
    <property type="project" value="TreeGrafter"/>
</dbReference>
<organism evidence="14 15">
    <name type="scientific">Extremus antarcticus</name>
    <dbReference type="NCBI Taxonomy" id="702011"/>
    <lineage>
        <taxon>Eukaryota</taxon>
        <taxon>Fungi</taxon>
        <taxon>Dikarya</taxon>
        <taxon>Ascomycota</taxon>
        <taxon>Pezizomycotina</taxon>
        <taxon>Dothideomycetes</taxon>
        <taxon>Dothideomycetidae</taxon>
        <taxon>Mycosphaerellales</taxon>
        <taxon>Extremaceae</taxon>
        <taxon>Extremus</taxon>
    </lineage>
</organism>
<dbReference type="Pfam" id="PF01504">
    <property type="entry name" value="PIP5K"/>
    <property type="match status" value="1"/>
</dbReference>
<comment type="caution">
    <text evidence="14">The sequence shown here is derived from an EMBL/GenBank/DDBJ whole genome shotgun (WGS) entry which is preliminary data.</text>
</comment>
<dbReference type="PANTHER" id="PTHR23086:SF8">
    <property type="entry name" value="PHOSPHATIDYLINOSITOL 5-PHOSPHATE 4-KINASE, ISOFORM A"/>
    <property type="match status" value="1"/>
</dbReference>
<dbReference type="InterPro" id="IPR002498">
    <property type="entry name" value="PInositol-4-P-4/5-kinase_core"/>
</dbReference>
<evidence type="ECO:0000256" key="1">
    <source>
        <dbReference type="ARBA" id="ARBA00000444"/>
    </source>
</evidence>
<feature type="compositionally biased region" description="Polar residues" evidence="12">
    <location>
        <begin position="1"/>
        <end position="18"/>
    </location>
</feature>
<evidence type="ECO:0000256" key="6">
    <source>
        <dbReference type="ARBA" id="ARBA00022777"/>
    </source>
</evidence>